<accession>A0AAV4LS26</accession>
<comment type="caution">
    <text evidence="1">The sequence shown here is derived from an EMBL/GenBank/DDBJ whole genome shotgun (WGS) entry which is preliminary data.</text>
</comment>
<dbReference type="AntiFam" id="ANF00118">
    <property type="entry name" value="Shadow ORF (opposite ucp12)"/>
</dbReference>
<gene>
    <name evidence="1" type="ORF">BcabD6B2_20170</name>
</gene>
<evidence type="ECO:0000313" key="1">
    <source>
        <dbReference type="EMBL" id="GIX62582.1"/>
    </source>
</evidence>
<dbReference type="AlphaFoldDB" id="A0AAV4LS26"/>
<dbReference type="EMBL" id="BPLF01000002">
    <property type="protein sequence ID" value="GIX62582.1"/>
    <property type="molecule type" value="Genomic_DNA"/>
</dbReference>
<dbReference type="GeneID" id="94194063"/>
<sequence>MRALVLLSRQQHFAVGGIHRKLRHAAPQASELAPVVQRAQGVDEFQGLDERFRGRRVHEVEVDQVVDPKRLETQHHVRKVGPLDLGVVDVVHLLLVRELGVQPEAVARAHAPGPAAALVGGGLGARHRHERLHASFGTETVQLAEPAVDDVDYLVQRDRGLGDVGRQNGLPRVGRRGLENLRLHIAGQRGVDGQHDELPHVLPAVAQPVLQLLLDLLDLLLPREKHQNISQRLSHVDLEHSYDRGVQKVGLGRLGVVYLDGVPPARNPEDRRMVEVQRKLFCLQRGGSNDQPKVLSVPAQVLRQPEDDIRVHRALVRLVNHQNRVAGQVRLCHHFPEQHAIRHVLQHGVAARAILEPNSVPDLLPELASDLLGHPRGHRHGRHPSGLRAPDFAGLAVSHLVQILRYLRRLATAGLAHHHQNGVVAHRREQFVPVAVDGQAAPLLEQLAMLLSLLATLLRQDPIGESLAFLGGRRGVRHVPIGVREIPLVRLHSGVENRGHRVCPDGFCVELRRGLTGLALAAHEVYRAVQADDPRYHCRRVH</sequence>
<evidence type="ECO:0000313" key="2">
    <source>
        <dbReference type="Proteomes" id="UP001497744"/>
    </source>
</evidence>
<protein>
    <submittedName>
        <fullName evidence="1">Uncharacterized protein</fullName>
    </submittedName>
</protein>
<keyword evidence="2" id="KW-1185">Reference proteome</keyword>
<dbReference type="RefSeq" id="XP_067714651.1">
    <property type="nucleotide sequence ID" value="XM_067858550.1"/>
</dbReference>
<name>A0AAV4LS26_BABCB</name>
<reference evidence="1 2" key="1">
    <citation type="submission" date="2021-06" db="EMBL/GenBank/DDBJ databases">
        <title>Genome sequence of Babesia caballi.</title>
        <authorList>
            <person name="Yamagishi J."/>
            <person name="Kidaka T."/>
            <person name="Ochi A."/>
        </authorList>
    </citation>
    <scope>NUCLEOTIDE SEQUENCE [LARGE SCALE GENOMIC DNA]</scope>
    <source>
        <strain evidence="1">USDA-D6B2</strain>
    </source>
</reference>
<dbReference type="Proteomes" id="UP001497744">
    <property type="component" value="Unassembled WGS sequence"/>
</dbReference>
<organism evidence="1 2">
    <name type="scientific">Babesia caballi</name>
    <dbReference type="NCBI Taxonomy" id="5871"/>
    <lineage>
        <taxon>Eukaryota</taxon>
        <taxon>Sar</taxon>
        <taxon>Alveolata</taxon>
        <taxon>Apicomplexa</taxon>
        <taxon>Aconoidasida</taxon>
        <taxon>Piroplasmida</taxon>
        <taxon>Babesiidae</taxon>
        <taxon>Babesia</taxon>
    </lineage>
</organism>
<proteinExistence type="predicted"/>